<comment type="caution">
    <text evidence="1">The sequence shown here is derived from an EMBL/GenBank/DDBJ whole genome shotgun (WGS) entry which is preliminary data.</text>
</comment>
<sequence>MFWFLLCFVVVVLCASASNLLSALIVAVISALLVVWGIGFHRQILSASGRIVVGYDNRVTLLLPGDTPLSVSLTDRCLVNDWCCRVALCSAEDKRDLPKNWRQPWIWRDSLSDTDYRRLCRVLLYQRHTNTTHGKSSQT</sequence>
<name>A0A368NRG1_9GAMM</name>
<dbReference type="Pfam" id="PF07254">
    <property type="entry name" value="Cpta_toxin"/>
    <property type="match status" value="1"/>
</dbReference>
<evidence type="ECO:0000313" key="2">
    <source>
        <dbReference type="Proteomes" id="UP000252558"/>
    </source>
</evidence>
<dbReference type="Proteomes" id="UP000252558">
    <property type="component" value="Unassembled WGS sequence"/>
</dbReference>
<proteinExistence type="predicted"/>
<dbReference type="InterPro" id="IPR009883">
    <property type="entry name" value="YgfX"/>
</dbReference>
<protein>
    <submittedName>
        <fullName evidence="1">Uncharacterized protein</fullName>
    </submittedName>
</protein>
<accession>A0A368NRG1</accession>
<gene>
    <name evidence="1" type="ORF">DU002_05115</name>
</gene>
<dbReference type="EMBL" id="QPID01000002">
    <property type="protein sequence ID" value="RCU51851.1"/>
    <property type="molecule type" value="Genomic_DNA"/>
</dbReference>
<organism evidence="1 2">
    <name type="scientific">Corallincola holothuriorum</name>
    <dbReference type="NCBI Taxonomy" id="2282215"/>
    <lineage>
        <taxon>Bacteria</taxon>
        <taxon>Pseudomonadati</taxon>
        <taxon>Pseudomonadota</taxon>
        <taxon>Gammaproteobacteria</taxon>
        <taxon>Alteromonadales</taxon>
        <taxon>Psychromonadaceae</taxon>
        <taxon>Corallincola</taxon>
    </lineage>
</organism>
<dbReference type="AlphaFoldDB" id="A0A368NRG1"/>
<evidence type="ECO:0000313" key="1">
    <source>
        <dbReference type="EMBL" id="RCU51851.1"/>
    </source>
</evidence>
<reference evidence="1 2" key="1">
    <citation type="submission" date="2018-07" db="EMBL/GenBank/DDBJ databases">
        <title>Corallincola holothuriorum sp. nov., a new facultative anaerobe isolated from sea cucumber Apostichopus japonicus.</title>
        <authorList>
            <person name="Xia H."/>
        </authorList>
    </citation>
    <scope>NUCLEOTIDE SEQUENCE [LARGE SCALE GENOMIC DNA]</scope>
    <source>
        <strain evidence="1 2">C4</strain>
    </source>
</reference>
<keyword evidence="2" id="KW-1185">Reference proteome</keyword>